<dbReference type="InterPro" id="IPR011766">
    <property type="entry name" value="TPP_enzyme_TPP-bd"/>
</dbReference>
<dbReference type="EMBL" id="JBHTMB010000331">
    <property type="protein sequence ID" value="MFD1238058.1"/>
    <property type="molecule type" value="Genomic_DNA"/>
</dbReference>
<feature type="domain" description="Pyruvate/ketoisovalerate oxidoreductase catalytic" evidence="2">
    <location>
        <begin position="628"/>
        <end position="815"/>
    </location>
</feature>
<evidence type="ECO:0000259" key="2">
    <source>
        <dbReference type="Pfam" id="PF01558"/>
    </source>
</evidence>
<dbReference type="InterPro" id="IPR019752">
    <property type="entry name" value="Pyrv/ketoisovalerate_OxRed_cat"/>
</dbReference>
<dbReference type="InterPro" id="IPR051457">
    <property type="entry name" value="2-oxoacid:Fd_oxidoreductase"/>
</dbReference>
<sequence>MRTAPSTGSSDLYGKAPGLDRASDAIRHGNVGGAHEHGGVLLLVGDDATAKSSTLPSSSELALAEMGLPVLAPADPQDILDLGLHGVALSRFCGLWVGLKLATSVADGAATVDVAPDRVQPVLPDRSVDGEEFAHEVSARFLAPTLQRLEETLTGQRLELARRYARANHLNTVHGDPRARIGIVCAGATYLDVRHALRTIGVEPGLDTSGIRVLRLGMVSPLVPSTVLEFATGLDELVVVEEKRPLVELGIKDILYGRVGAPVVTGRTDLSGEVLFRRSRALPSDLIAEKLAARILAHTDHDRVRAWAGARVATDRPARRLLPIAARTPHYCSGCPHNRSTRVPDGSLVGAGIGCSALAALMPQERFGDIVGFTQMGGEGASWVGMAPSVESPHLIQNLGDGTFHHSGSLAIRNAVAAKVRITYKILYNGAVAMTGGQQPVGSQSVADIVGVLRAEGVEQIVITTDEPRRYRRSRLPRGVRVEHRDDLDRVQRELAAVEGVTALVHDQECATELRRKRRRGRAPTPTKRVLINERVCEGCGDCGAASNCMSVQPVQTEFGRKTRIHQDSCNLDYSCLRGDCPSFVTVEPAAVPRARAEPVPDLPSQLLPDPVVHVPAEESTVRITGMGGTGVVTISAVIATAATMAGYFVRSLDQLGLAQKGGAVVSDLRLSLRQVEGANRLAAGGCDLYLGCDLLVAADASNLDVAAAERTIAVTSTTEVPTGATVTDTNEEFPDVNEVLGRIEGLSRAERTLRFDARALAKAFLGDEQFANVVLLGAAVQAGALAVAPGFVEQALELNGVAVEENIRAFRLGRHRVARPEAIEAAVHERHAVDPRGSRPGAPAGEDVVSRLRTELVGYQGERYAASFEARVGEIAAAERRALGRPGAVTEAYARNLYKLMAYKDEYEVARLSLSPEFERAVADEFGAGAKVTFQLHPPLLRALGRGRKIAFGPWVRPVLRTLVVMRRLRGTPFDPFGFTEMRRIERALPAEYDSAVRAAIAGLATDTVQSVVAIAELPDIVRGYEKIKLANVARFRAALETAAGPSGPVAPMREAAPHP</sequence>
<comment type="caution">
    <text evidence="5">The sequence shown here is derived from an EMBL/GenBank/DDBJ whole genome shotgun (WGS) entry which is preliminary data.</text>
</comment>
<dbReference type="CDD" id="cd02008">
    <property type="entry name" value="TPP_IOR_alpha"/>
    <property type="match status" value="1"/>
</dbReference>
<keyword evidence="6" id="KW-1185">Reference proteome</keyword>
<keyword evidence="1" id="KW-0560">Oxidoreductase</keyword>
<dbReference type="Gene3D" id="3.40.920.10">
    <property type="entry name" value="Pyruvate-ferredoxin oxidoreductase, PFOR, domain III"/>
    <property type="match status" value="1"/>
</dbReference>
<dbReference type="Proteomes" id="UP001597182">
    <property type="component" value="Unassembled WGS sequence"/>
</dbReference>
<accession>A0ABW3VU67</accession>
<organism evidence="5 6">
    <name type="scientific">Pseudonocardia benzenivorans</name>
    <dbReference type="NCBI Taxonomy" id="228005"/>
    <lineage>
        <taxon>Bacteria</taxon>
        <taxon>Bacillati</taxon>
        <taxon>Actinomycetota</taxon>
        <taxon>Actinomycetes</taxon>
        <taxon>Pseudonocardiales</taxon>
        <taxon>Pseudonocardiaceae</taxon>
        <taxon>Pseudonocardia</taxon>
    </lineage>
</organism>
<dbReference type="Pfam" id="PF01558">
    <property type="entry name" value="POR"/>
    <property type="match status" value="1"/>
</dbReference>
<dbReference type="NCBIfam" id="NF009588">
    <property type="entry name" value="PRK13029.1"/>
    <property type="match status" value="1"/>
</dbReference>
<gene>
    <name evidence="5" type="ORF">ACFQ34_32675</name>
</gene>
<evidence type="ECO:0000259" key="4">
    <source>
        <dbReference type="Pfam" id="PF20169"/>
    </source>
</evidence>
<dbReference type="InterPro" id="IPR046667">
    <property type="entry name" value="DUF6537"/>
</dbReference>
<reference evidence="6" key="1">
    <citation type="journal article" date="2019" name="Int. J. Syst. Evol. Microbiol.">
        <title>The Global Catalogue of Microorganisms (GCM) 10K type strain sequencing project: providing services to taxonomists for standard genome sequencing and annotation.</title>
        <authorList>
            <consortium name="The Broad Institute Genomics Platform"/>
            <consortium name="The Broad Institute Genome Sequencing Center for Infectious Disease"/>
            <person name="Wu L."/>
            <person name="Ma J."/>
        </authorList>
    </citation>
    <scope>NUCLEOTIDE SEQUENCE [LARGE SCALE GENOMIC DNA]</scope>
    <source>
        <strain evidence="6">CCUG 49018</strain>
    </source>
</reference>
<dbReference type="Gene3D" id="3.40.50.970">
    <property type="match status" value="2"/>
</dbReference>
<dbReference type="Pfam" id="PF02775">
    <property type="entry name" value="TPP_enzyme_C"/>
    <property type="match status" value="1"/>
</dbReference>
<dbReference type="NCBIfam" id="NF009589">
    <property type="entry name" value="PRK13030.1"/>
    <property type="match status" value="1"/>
</dbReference>
<evidence type="ECO:0000313" key="5">
    <source>
        <dbReference type="EMBL" id="MFD1238058.1"/>
    </source>
</evidence>
<dbReference type="Pfam" id="PF20169">
    <property type="entry name" value="DUF6537"/>
    <property type="match status" value="1"/>
</dbReference>
<evidence type="ECO:0000259" key="3">
    <source>
        <dbReference type="Pfam" id="PF02775"/>
    </source>
</evidence>
<dbReference type="PANTHER" id="PTHR48084:SF3">
    <property type="entry name" value="SUBUNIT OF PYRUVATE:FLAVODOXIN OXIDOREDUCTASE"/>
    <property type="match status" value="1"/>
</dbReference>
<dbReference type="InterPro" id="IPR002869">
    <property type="entry name" value="Pyrv_flavodox_OxRed_cen"/>
</dbReference>
<dbReference type="SUPFAM" id="SSF52518">
    <property type="entry name" value="Thiamin diphosphate-binding fold (THDP-binding)"/>
    <property type="match status" value="2"/>
</dbReference>
<dbReference type="PANTHER" id="PTHR48084">
    <property type="entry name" value="2-OXOGLUTARATE OXIDOREDUCTASE SUBUNIT KORB-RELATED"/>
    <property type="match status" value="1"/>
</dbReference>
<feature type="domain" description="Thiamine pyrophosphate enzyme TPP-binding" evidence="3">
    <location>
        <begin position="352"/>
        <end position="443"/>
    </location>
</feature>
<proteinExistence type="predicted"/>
<dbReference type="InterPro" id="IPR029061">
    <property type="entry name" value="THDP-binding"/>
</dbReference>
<name>A0ABW3VU67_9PSEU</name>
<dbReference type="RefSeq" id="WP_379653396.1">
    <property type="nucleotide sequence ID" value="NZ_JBHTMB010000331.1"/>
</dbReference>
<feature type="domain" description="DUF6537" evidence="4">
    <location>
        <begin position="847"/>
        <end position="1042"/>
    </location>
</feature>
<evidence type="ECO:0000313" key="6">
    <source>
        <dbReference type="Proteomes" id="UP001597182"/>
    </source>
</evidence>
<evidence type="ECO:0000256" key="1">
    <source>
        <dbReference type="ARBA" id="ARBA00023002"/>
    </source>
</evidence>
<protein>
    <submittedName>
        <fullName evidence="5">Indolepyruvate ferredoxin oxidoreductase family protein</fullName>
    </submittedName>
</protein>
<dbReference type="SUPFAM" id="SSF53323">
    <property type="entry name" value="Pyruvate-ferredoxin oxidoreductase, PFOR, domain III"/>
    <property type="match status" value="1"/>
</dbReference>